<name>A0ABN2KKY6_9MICC</name>
<feature type="region of interest" description="Disordered" evidence="1">
    <location>
        <begin position="53"/>
        <end position="75"/>
    </location>
</feature>
<dbReference type="Proteomes" id="UP001501204">
    <property type="component" value="Unassembled WGS sequence"/>
</dbReference>
<comment type="caution">
    <text evidence="2">The sequence shown here is derived from an EMBL/GenBank/DDBJ whole genome shotgun (WGS) entry which is preliminary data.</text>
</comment>
<evidence type="ECO:0000313" key="3">
    <source>
        <dbReference type="Proteomes" id="UP001501204"/>
    </source>
</evidence>
<evidence type="ECO:0000313" key="2">
    <source>
        <dbReference type="EMBL" id="GAA1757493.1"/>
    </source>
</evidence>
<gene>
    <name evidence="2" type="ORF">GCM10009767_16010</name>
</gene>
<protein>
    <submittedName>
        <fullName evidence="2">Uncharacterized protein</fullName>
    </submittedName>
</protein>
<sequence length="157" mass="15792">MNNLVLSLTGSAAAGALTLISPSGWSSRTRAAYVVVPGVLVTAAGAWALSQNTGEDESVGSGAVTEHGSPSGEVPVSVQRMPVAARAALLLGLGAATCGVQAASLRIDALLERWLVGRGAAHPRRWMAALAVLASLGMDAAGDRVNALTGEGPRRTP</sequence>
<reference evidence="2 3" key="1">
    <citation type="journal article" date="2019" name="Int. J. Syst. Evol. Microbiol.">
        <title>The Global Catalogue of Microorganisms (GCM) 10K type strain sequencing project: providing services to taxonomists for standard genome sequencing and annotation.</title>
        <authorList>
            <consortium name="The Broad Institute Genomics Platform"/>
            <consortium name="The Broad Institute Genome Sequencing Center for Infectious Disease"/>
            <person name="Wu L."/>
            <person name="Ma J."/>
        </authorList>
    </citation>
    <scope>NUCLEOTIDE SEQUENCE [LARGE SCALE GENOMIC DNA]</scope>
    <source>
        <strain evidence="2 3">JCM 14735</strain>
    </source>
</reference>
<evidence type="ECO:0000256" key="1">
    <source>
        <dbReference type="SAM" id="MobiDB-lite"/>
    </source>
</evidence>
<dbReference type="RefSeq" id="WP_344121382.1">
    <property type="nucleotide sequence ID" value="NZ_BAAAOA010000017.1"/>
</dbReference>
<accession>A0ABN2KKY6</accession>
<proteinExistence type="predicted"/>
<dbReference type="EMBL" id="BAAAOA010000017">
    <property type="protein sequence ID" value="GAA1757493.1"/>
    <property type="molecule type" value="Genomic_DNA"/>
</dbReference>
<keyword evidence="3" id="KW-1185">Reference proteome</keyword>
<organism evidence="2 3">
    <name type="scientific">Kocuria aegyptia</name>
    <dbReference type="NCBI Taxonomy" id="330943"/>
    <lineage>
        <taxon>Bacteria</taxon>
        <taxon>Bacillati</taxon>
        <taxon>Actinomycetota</taxon>
        <taxon>Actinomycetes</taxon>
        <taxon>Micrococcales</taxon>
        <taxon>Micrococcaceae</taxon>
        <taxon>Kocuria</taxon>
    </lineage>
</organism>